<dbReference type="RefSeq" id="WP_153418388.1">
    <property type="nucleotide sequence ID" value="NZ_WFLM01000001.1"/>
</dbReference>
<name>A0A6N6VZS9_9BACT</name>
<gene>
    <name evidence="5" type="ORF">GCL60_02755</name>
</gene>
<evidence type="ECO:0000256" key="1">
    <source>
        <dbReference type="ARBA" id="ARBA00022737"/>
    </source>
</evidence>
<dbReference type="InterPro" id="IPR003439">
    <property type="entry name" value="ABC_transporter-like_ATP-bd"/>
</dbReference>
<dbReference type="Pfam" id="PF00005">
    <property type="entry name" value="ABC_tran"/>
    <property type="match status" value="2"/>
</dbReference>
<dbReference type="Gene3D" id="3.40.50.300">
    <property type="entry name" value="P-loop containing nucleotide triphosphate hydrolases"/>
    <property type="match status" value="2"/>
</dbReference>
<evidence type="ECO:0000313" key="6">
    <source>
        <dbReference type="Proteomes" id="UP000437748"/>
    </source>
</evidence>
<accession>A0A6N6VZS9</accession>
<dbReference type="OrthoDB" id="5287952at2"/>
<feature type="domain" description="ABC transporter" evidence="4">
    <location>
        <begin position="340"/>
        <end position="536"/>
    </location>
</feature>
<dbReference type="Proteomes" id="UP000437748">
    <property type="component" value="Unassembled WGS sequence"/>
</dbReference>
<sequence>MSYLLSVQNLAYYLPDGTLLFKNFNFNISSGKIGIIGKNGLGKSTLLKIIIGELKQTEGEIIRNGKISYFPQNIHEYFDYSISKILNVDKKLEALKRAELGLASIEDLQIISNDWNLENEIKQIISKFIKKNISLDRIGNTLSGGEMMSILFAKVLLEKPDIIIFDEPTNNLDLELKRYFYDFLNISNSIFIIVSHDINLLNKMDAIIEISNLGLKYYSGNYDFYLEQMKIDESSTLNKLTNLNERLSRQKQKELKIKENLFRNSSRSHKRAIKEGMSALEIGSKKEVSDKNQGKLSLCHFEKTNKLIEEKNLIKEKLRKNYKINIDIIPVKLPDKKIMISLSDVNHKFDNSDQYLWKNNINIIFFGSSRVLIKGNSGSGKSTLIKMIMNKLKPTIGEVFYATNKIAYLDQSCSLLNSEISIFDNFKNFASLDMEEHEIRIKAGRFLFYKDLVFKKVSILSGGEKLRATLACVLAMNQSPDVFILDEPTNNLDIESMEILSYHLNEYKGTLILISHDENFLKDLRLDQVLELNAFV</sequence>
<protein>
    <submittedName>
        <fullName evidence="5">ATP-binding cassette domain-containing protein</fullName>
    </submittedName>
</protein>
<keyword evidence="3 5" id="KW-0067">ATP-binding</keyword>
<dbReference type="AlphaFoldDB" id="A0A6N6VZS9"/>
<dbReference type="PANTHER" id="PTHR19211:SF6">
    <property type="entry name" value="BLL7188 PROTEIN"/>
    <property type="match status" value="1"/>
</dbReference>
<dbReference type="PROSITE" id="PS50893">
    <property type="entry name" value="ABC_TRANSPORTER_2"/>
    <property type="match status" value="2"/>
</dbReference>
<dbReference type="SUPFAM" id="SSF52540">
    <property type="entry name" value="P-loop containing nucleoside triphosphate hydrolases"/>
    <property type="match status" value="2"/>
</dbReference>
<dbReference type="FunFam" id="3.40.50.300:FF:000011">
    <property type="entry name" value="Putative ABC transporter ATP-binding component"/>
    <property type="match status" value="1"/>
</dbReference>
<dbReference type="InterPro" id="IPR027417">
    <property type="entry name" value="P-loop_NTPase"/>
</dbReference>
<evidence type="ECO:0000313" key="5">
    <source>
        <dbReference type="EMBL" id="KAB8040866.1"/>
    </source>
</evidence>
<evidence type="ECO:0000256" key="3">
    <source>
        <dbReference type="ARBA" id="ARBA00022840"/>
    </source>
</evidence>
<dbReference type="InterPro" id="IPR003593">
    <property type="entry name" value="AAA+_ATPase"/>
</dbReference>
<proteinExistence type="predicted"/>
<dbReference type="GO" id="GO:0005524">
    <property type="term" value="F:ATP binding"/>
    <property type="evidence" value="ECO:0007669"/>
    <property type="project" value="UniProtKB-KW"/>
</dbReference>
<keyword evidence="1" id="KW-0677">Repeat</keyword>
<dbReference type="SMART" id="SM00382">
    <property type="entry name" value="AAA"/>
    <property type="match status" value="2"/>
</dbReference>
<dbReference type="EMBL" id="WFLM01000001">
    <property type="protein sequence ID" value="KAB8040866.1"/>
    <property type="molecule type" value="Genomic_DNA"/>
</dbReference>
<organism evidence="5 6">
    <name type="scientific">Silvanigrella paludirubra</name>
    <dbReference type="NCBI Taxonomy" id="2499159"/>
    <lineage>
        <taxon>Bacteria</taxon>
        <taxon>Pseudomonadati</taxon>
        <taxon>Bdellovibrionota</taxon>
        <taxon>Oligoflexia</taxon>
        <taxon>Silvanigrellales</taxon>
        <taxon>Silvanigrellaceae</taxon>
        <taxon>Silvanigrella</taxon>
    </lineage>
</organism>
<keyword evidence="6" id="KW-1185">Reference proteome</keyword>
<keyword evidence="2" id="KW-0547">Nucleotide-binding</keyword>
<dbReference type="GO" id="GO:0016887">
    <property type="term" value="F:ATP hydrolysis activity"/>
    <property type="evidence" value="ECO:0007669"/>
    <property type="project" value="InterPro"/>
</dbReference>
<dbReference type="InterPro" id="IPR050611">
    <property type="entry name" value="ABCF"/>
</dbReference>
<evidence type="ECO:0000256" key="2">
    <source>
        <dbReference type="ARBA" id="ARBA00022741"/>
    </source>
</evidence>
<dbReference type="PANTHER" id="PTHR19211">
    <property type="entry name" value="ATP-BINDING TRANSPORT PROTEIN-RELATED"/>
    <property type="match status" value="1"/>
</dbReference>
<feature type="domain" description="ABC transporter" evidence="4">
    <location>
        <begin position="5"/>
        <end position="237"/>
    </location>
</feature>
<evidence type="ECO:0000259" key="4">
    <source>
        <dbReference type="PROSITE" id="PS50893"/>
    </source>
</evidence>
<comment type="caution">
    <text evidence="5">The sequence shown here is derived from an EMBL/GenBank/DDBJ whole genome shotgun (WGS) entry which is preliminary data.</text>
</comment>
<reference evidence="5 6" key="1">
    <citation type="submission" date="2019-10" db="EMBL/GenBank/DDBJ databases">
        <title>New species of Slilvanegrellaceae.</title>
        <authorList>
            <person name="Pitt A."/>
            <person name="Hahn M.W."/>
        </authorList>
    </citation>
    <scope>NUCLEOTIDE SEQUENCE [LARGE SCALE GENOMIC DNA]</scope>
    <source>
        <strain evidence="5 6">SP-Ram-0.45-NSY-1</strain>
    </source>
</reference>